<feature type="compositionally biased region" description="Low complexity" evidence="4">
    <location>
        <begin position="699"/>
        <end position="710"/>
    </location>
</feature>
<dbReference type="RefSeq" id="XP_058345684.1">
    <property type="nucleotide sequence ID" value="XM_058483485.1"/>
</dbReference>
<feature type="compositionally biased region" description="Polar residues" evidence="4">
    <location>
        <begin position="246"/>
        <end position="262"/>
    </location>
</feature>
<sequence>MENVQSSLALASQLVESGQVKEAYLAYLSLAEQALKSLYDVRFVHSSIVSRPKNYPASLSTLHTCLSHIDTIIEKHATVPMAAPRPTTTTTPLMTPSSSTPKTAPPPLPPKPSRIQKPSVPPKPVSLSRPASPTKELGKVNQHHPSYDNISAPGTDTLKVPTPRIHDHHHQQQHQPLPPPTSYNNTFEQRPLSAPQQATPPSTDTHQSRRPRSEYPKENDVDDNNNDDLITAIDDGTIDPTHLVPAQSNAGDSLSPPTSTALNTDHIPFIPVPPLLSTHRTLQARLDELEMTLKEYKGRKQHLLLQQEQGGDYDTQEQEIELDRVILQYTGMAAEVKQTLNRVRTLYMTAATIPTVLQFPPYMIAYQATLIEAALFYAIPPRALLEHSAKHPHPRIVASTDFFNYLTRVIEHSILLPQEASSRAQHINHWIKVAVKCLELNNYQTLKAIVSALGTPPVQRLRRTWAYIPKKSMGKLDGLNELMSESDNYGQYRTHMGMVSCSSIAMSVSGGAKSVASIRAEHYKKPTVPFLGTFIHDMTYLIAATPNTKTGQLADDPRVHEILHAMEMFQKGPRYTMTPPAWYLKASQKHHHHHLRTGAISSALQRSASGISRFSGGMFGLSGSSDGDDDSVRDSLLGDDDNMDEQQQMITQYLLMRSWVNQNTVDELSMLREPPRQANTSNASGGGTSMSRGYSQHRSTTGSNYNNTNSMVSTGSSSLMRFSTGSVSMNGSTPAGSRGTSMEEYSSTPDSTSDEGAITNNKASSGFWPFRRSTDTHRPSSEHQSSSRNSSNSTESRSLPRSNIDTGETNSTQSAPPAAPPPHIPPRPPPRRDLQPNNDEFKNALTNRLQAHVAGRQS</sequence>
<feature type="compositionally biased region" description="Polar residues" evidence="4">
    <location>
        <begin position="711"/>
        <end position="751"/>
    </location>
</feature>
<feature type="compositionally biased region" description="Basic and acidic residues" evidence="4">
    <location>
        <begin position="772"/>
        <end position="781"/>
    </location>
</feature>
<comment type="caution">
    <text evidence="6">The sequence shown here is derived from an EMBL/GenBank/DDBJ whole genome shotgun (WGS) entry which is preliminary data.</text>
</comment>
<dbReference type="InterPro" id="IPR036964">
    <property type="entry name" value="RASGEF_cat_dom_sf"/>
</dbReference>
<dbReference type="InterPro" id="IPR001895">
    <property type="entry name" value="RASGEF_cat_dom"/>
</dbReference>
<dbReference type="PANTHER" id="PTHR23113">
    <property type="entry name" value="GUANINE NUCLEOTIDE EXCHANGE FACTOR"/>
    <property type="match status" value="1"/>
</dbReference>
<dbReference type="Gene3D" id="1.10.840.10">
    <property type="entry name" value="Ras guanine-nucleotide exchange factors catalytic domain"/>
    <property type="match status" value="1"/>
</dbReference>
<evidence type="ECO:0000256" key="4">
    <source>
        <dbReference type="SAM" id="MobiDB-lite"/>
    </source>
</evidence>
<keyword evidence="3" id="KW-0175">Coiled coil</keyword>
<feature type="coiled-coil region" evidence="3">
    <location>
        <begin position="279"/>
        <end position="306"/>
    </location>
</feature>
<feature type="compositionally biased region" description="Low complexity" evidence="4">
    <location>
        <begin position="78"/>
        <end position="102"/>
    </location>
</feature>
<gene>
    <name evidence="6" type="ORF">O0I10_003414</name>
</gene>
<keyword evidence="7" id="KW-1185">Reference proteome</keyword>
<feature type="domain" description="Ras-GEF" evidence="5">
    <location>
        <begin position="360"/>
        <end position="607"/>
    </location>
</feature>
<dbReference type="Proteomes" id="UP001234581">
    <property type="component" value="Unassembled WGS sequence"/>
</dbReference>
<dbReference type="GO" id="GO:0005085">
    <property type="term" value="F:guanyl-nucleotide exchange factor activity"/>
    <property type="evidence" value="ECO:0007669"/>
    <property type="project" value="UniProtKB-KW"/>
</dbReference>
<feature type="compositionally biased region" description="Pro residues" evidence="4">
    <location>
        <begin position="817"/>
        <end position="828"/>
    </location>
</feature>
<dbReference type="InterPro" id="IPR008937">
    <property type="entry name" value="Ras-like_GEF"/>
</dbReference>
<dbReference type="PROSITE" id="PS50009">
    <property type="entry name" value="RASGEF_CAT"/>
    <property type="match status" value="1"/>
</dbReference>
<organism evidence="6 7">
    <name type="scientific">Lichtheimia ornata</name>
    <dbReference type="NCBI Taxonomy" id="688661"/>
    <lineage>
        <taxon>Eukaryota</taxon>
        <taxon>Fungi</taxon>
        <taxon>Fungi incertae sedis</taxon>
        <taxon>Mucoromycota</taxon>
        <taxon>Mucoromycotina</taxon>
        <taxon>Mucoromycetes</taxon>
        <taxon>Mucorales</taxon>
        <taxon>Lichtheimiaceae</taxon>
        <taxon>Lichtheimia</taxon>
    </lineage>
</organism>
<dbReference type="GO" id="GO:0007265">
    <property type="term" value="P:Ras protein signal transduction"/>
    <property type="evidence" value="ECO:0007669"/>
    <property type="project" value="TreeGrafter"/>
</dbReference>
<reference evidence="6 7" key="1">
    <citation type="submission" date="2023-03" db="EMBL/GenBank/DDBJ databases">
        <title>Genome sequence of Lichtheimia ornata CBS 291.66.</title>
        <authorList>
            <person name="Mohabir J.T."/>
            <person name="Shea T.P."/>
            <person name="Kurbessoian T."/>
            <person name="Berby B."/>
            <person name="Fontaine J."/>
            <person name="Livny J."/>
            <person name="Gnirke A."/>
            <person name="Stajich J.E."/>
            <person name="Cuomo C.A."/>
        </authorList>
    </citation>
    <scope>NUCLEOTIDE SEQUENCE [LARGE SCALE GENOMIC DNA]</scope>
    <source>
        <strain evidence="6">CBS 291.66</strain>
    </source>
</reference>
<name>A0AAD7Y118_9FUNG</name>
<feature type="compositionally biased region" description="Pro residues" evidence="4">
    <location>
        <begin position="103"/>
        <end position="112"/>
    </location>
</feature>
<evidence type="ECO:0000313" key="6">
    <source>
        <dbReference type="EMBL" id="KAJ8660771.1"/>
    </source>
</evidence>
<dbReference type="AlphaFoldDB" id="A0AAD7Y118"/>
<evidence type="ECO:0000259" key="5">
    <source>
        <dbReference type="PROSITE" id="PS50009"/>
    </source>
</evidence>
<evidence type="ECO:0000256" key="3">
    <source>
        <dbReference type="SAM" id="Coils"/>
    </source>
</evidence>
<dbReference type="SMART" id="SM00147">
    <property type="entry name" value="RasGEF"/>
    <property type="match status" value="1"/>
</dbReference>
<dbReference type="GO" id="GO:0005886">
    <property type="term" value="C:plasma membrane"/>
    <property type="evidence" value="ECO:0007669"/>
    <property type="project" value="TreeGrafter"/>
</dbReference>
<proteinExistence type="predicted"/>
<dbReference type="GeneID" id="83210827"/>
<dbReference type="InterPro" id="IPR023578">
    <property type="entry name" value="Ras_GEF_dom_sf"/>
</dbReference>
<feature type="compositionally biased region" description="Polar residues" evidence="4">
    <location>
        <begin position="803"/>
        <end position="814"/>
    </location>
</feature>
<feature type="region of interest" description="Disordered" evidence="4">
    <location>
        <begin position="620"/>
        <end position="643"/>
    </location>
</feature>
<feature type="region of interest" description="Disordered" evidence="4">
    <location>
        <begin position="78"/>
        <end position="262"/>
    </location>
</feature>
<accession>A0AAD7Y118</accession>
<dbReference type="EMBL" id="JARTCD010000011">
    <property type="protein sequence ID" value="KAJ8660771.1"/>
    <property type="molecule type" value="Genomic_DNA"/>
</dbReference>
<evidence type="ECO:0000256" key="1">
    <source>
        <dbReference type="ARBA" id="ARBA00022658"/>
    </source>
</evidence>
<dbReference type="PANTHER" id="PTHR23113:SF368">
    <property type="entry name" value="CELL DIVISION CONTROL PROTEIN 25"/>
    <property type="match status" value="1"/>
</dbReference>
<feature type="compositionally biased region" description="Basic and acidic residues" evidence="4">
    <location>
        <begin position="830"/>
        <end position="842"/>
    </location>
</feature>
<dbReference type="Pfam" id="PF00617">
    <property type="entry name" value="RasGEF"/>
    <property type="match status" value="1"/>
</dbReference>
<feature type="compositionally biased region" description="Acidic residues" evidence="4">
    <location>
        <begin position="626"/>
        <end position="643"/>
    </location>
</feature>
<evidence type="ECO:0000256" key="2">
    <source>
        <dbReference type="PROSITE-ProRule" id="PRU00168"/>
    </source>
</evidence>
<feature type="region of interest" description="Disordered" evidence="4">
    <location>
        <begin position="671"/>
        <end position="842"/>
    </location>
</feature>
<feature type="compositionally biased region" description="Polar residues" evidence="4">
    <location>
        <begin position="677"/>
        <end position="698"/>
    </location>
</feature>
<feature type="compositionally biased region" description="Polar residues" evidence="4">
    <location>
        <begin position="182"/>
        <end position="205"/>
    </location>
</feature>
<keyword evidence="1 2" id="KW-0344">Guanine-nucleotide releasing factor</keyword>
<evidence type="ECO:0000313" key="7">
    <source>
        <dbReference type="Proteomes" id="UP001234581"/>
    </source>
</evidence>
<protein>
    <recommendedName>
        <fullName evidence="5">Ras-GEF domain-containing protein</fullName>
    </recommendedName>
</protein>
<dbReference type="SUPFAM" id="SSF48366">
    <property type="entry name" value="Ras GEF"/>
    <property type="match status" value="1"/>
</dbReference>
<feature type="compositionally biased region" description="Low complexity" evidence="4">
    <location>
        <begin position="782"/>
        <end position="802"/>
    </location>
</feature>